<dbReference type="RefSeq" id="WP_125422467.1">
    <property type="nucleotide sequence ID" value="NZ_RWIT01000010.1"/>
</dbReference>
<comment type="caution">
    <text evidence="2">The sequence shown here is derived from an EMBL/GenBank/DDBJ whole genome shotgun (WGS) entry which is preliminary data.</text>
</comment>
<proteinExistence type="predicted"/>
<evidence type="ECO:0000313" key="3">
    <source>
        <dbReference type="Proteomes" id="UP000273500"/>
    </source>
</evidence>
<organism evidence="2 3">
    <name type="scientific">Hymenobacter rigui</name>
    <dbReference type="NCBI Taxonomy" id="334424"/>
    <lineage>
        <taxon>Bacteria</taxon>
        <taxon>Pseudomonadati</taxon>
        <taxon>Bacteroidota</taxon>
        <taxon>Cytophagia</taxon>
        <taxon>Cytophagales</taxon>
        <taxon>Hymenobacteraceae</taxon>
        <taxon>Hymenobacter</taxon>
    </lineage>
</organism>
<dbReference type="Pfam" id="PF21837">
    <property type="entry name" value="DUF6896"/>
    <property type="match status" value="1"/>
</dbReference>
<dbReference type="EMBL" id="RWIT01000010">
    <property type="protein sequence ID" value="RSK47202.1"/>
    <property type="molecule type" value="Genomic_DNA"/>
</dbReference>
<dbReference type="Proteomes" id="UP000273500">
    <property type="component" value="Unassembled WGS sequence"/>
</dbReference>
<dbReference type="InterPro" id="IPR054191">
    <property type="entry name" value="DUF6896"/>
</dbReference>
<dbReference type="AlphaFoldDB" id="A0A3R9NHE9"/>
<evidence type="ECO:0000259" key="1">
    <source>
        <dbReference type="Pfam" id="PF21837"/>
    </source>
</evidence>
<dbReference type="OrthoDB" id="892854at2"/>
<name>A0A3R9NHE9_9BACT</name>
<feature type="domain" description="DUF6896" evidence="1">
    <location>
        <begin position="9"/>
        <end position="133"/>
    </location>
</feature>
<evidence type="ECO:0000313" key="2">
    <source>
        <dbReference type="EMBL" id="RSK47202.1"/>
    </source>
</evidence>
<reference evidence="2 3" key="1">
    <citation type="submission" date="2018-12" db="EMBL/GenBank/DDBJ databases">
        <authorList>
            <person name="Feng G."/>
            <person name="Zhu H."/>
        </authorList>
    </citation>
    <scope>NUCLEOTIDE SEQUENCE [LARGE SCALE GENOMIC DNA]</scope>
    <source>
        <strain evidence="2 3">KCTC 12533</strain>
    </source>
</reference>
<gene>
    <name evidence="2" type="ORF">EI291_16555</name>
</gene>
<protein>
    <recommendedName>
        <fullName evidence="1">DUF6896 domain-containing protein</fullName>
    </recommendedName>
</protein>
<accession>A0A3R9NHE9</accession>
<keyword evidence="3" id="KW-1185">Reference proteome</keyword>
<sequence>MLSAKQQVTELIKEYQAAVYKAVALLNAKSEQDCGFQQREESPGYRAGYLDAQQRVRYAFHGAGCLVTMFGVEVDFDYAKEGGCTGIDPWFLINFLQNNPAMLAKYPSLTNDNDTEVTQILQELVQDGTLAQYVHSADDWRFYWTADIGNPNLPEVALRWSEKDEVE</sequence>